<feature type="region of interest" description="Disordered" evidence="1">
    <location>
        <begin position="122"/>
        <end position="257"/>
    </location>
</feature>
<feature type="compositionally biased region" description="Basic and acidic residues" evidence="1">
    <location>
        <begin position="226"/>
        <end position="240"/>
    </location>
</feature>
<keyword evidence="3" id="KW-1185">Reference proteome</keyword>
<feature type="domain" description="Doublecortin" evidence="2">
    <location>
        <begin position="12"/>
        <end position="93"/>
    </location>
</feature>
<dbReference type="PROSITE" id="PS50309">
    <property type="entry name" value="DC"/>
    <property type="match status" value="1"/>
</dbReference>
<dbReference type="InterPro" id="IPR036572">
    <property type="entry name" value="Doublecortin_dom_sf"/>
</dbReference>
<organism evidence="3 4">
    <name type="scientific">Heterorhabditis bacteriophora</name>
    <name type="common">Entomopathogenic nematode worm</name>
    <dbReference type="NCBI Taxonomy" id="37862"/>
    <lineage>
        <taxon>Eukaryota</taxon>
        <taxon>Metazoa</taxon>
        <taxon>Ecdysozoa</taxon>
        <taxon>Nematoda</taxon>
        <taxon>Chromadorea</taxon>
        <taxon>Rhabditida</taxon>
        <taxon>Rhabditina</taxon>
        <taxon>Rhabditomorpha</taxon>
        <taxon>Strongyloidea</taxon>
        <taxon>Heterorhabditidae</taxon>
        <taxon>Heterorhabditis</taxon>
    </lineage>
</organism>
<evidence type="ECO:0000313" key="3">
    <source>
        <dbReference type="Proteomes" id="UP000095283"/>
    </source>
</evidence>
<evidence type="ECO:0000256" key="1">
    <source>
        <dbReference type="SAM" id="MobiDB-lite"/>
    </source>
</evidence>
<dbReference type="SMART" id="SM00537">
    <property type="entry name" value="DCX"/>
    <property type="match status" value="1"/>
</dbReference>
<protein>
    <submittedName>
        <fullName evidence="4">Doublecortin domain-containing protein</fullName>
    </submittedName>
</protein>
<dbReference type="GO" id="GO:0035556">
    <property type="term" value="P:intracellular signal transduction"/>
    <property type="evidence" value="ECO:0007669"/>
    <property type="project" value="InterPro"/>
</dbReference>
<dbReference type="SUPFAM" id="SSF89837">
    <property type="entry name" value="Doublecortin (DC)"/>
    <property type="match status" value="1"/>
</dbReference>
<proteinExistence type="predicted"/>
<name>A0A1I7XDP1_HETBA</name>
<dbReference type="AlphaFoldDB" id="A0A1I7XDP1"/>
<dbReference type="Proteomes" id="UP000095283">
    <property type="component" value="Unplaced"/>
</dbReference>
<accession>A0A1I7XDP1</accession>
<dbReference type="Gene3D" id="3.10.20.230">
    <property type="entry name" value="Doublecortin domain"/>
    <property type="match status" value="1"/>
</dbReference>
<dbReference type="Pfam" id="PF03607">
    <property type="entry name" value="DCX"/>
    <property type="match status" value="1"/>
</dbReference>
<evidence type="ECO:0000313" key="4">
    <source>
        <dbReference type="WBParaSite" id="Hba_15650"/>
    </source>
</evidence>
<feature type="compositionally biased region" description="Polar residues" evidence="1">
    <location>
        <begin position="242"/>
        <end position="251"/>
    </location>
</feature>
<reference evidence="4" key="1">
    <citation type="submission" date="2016-11" db="UniProtKB">
        <authorList>
            <consortium name="WormBaseParasite"/>
        </authorList>
    </citation>
    <scope>IDENTIFICATION</scope>
</reference>
<sequence length="257" mass="29148">MKYLNKITTMPTLNRILGIGTYLQQLYFKVVVNERQVSDLDVFLSYLSSRLDLPYGAKKLYTTGGKQIKNLFELEDGKEYVASSTVFTPSTYGENNSRFIPHSNSVKTNVLASNTVIIPRNDDNIKKKTKKGKEKTSINGIDEKEKSKAQKPPNTTQKGDHKMGNPSEITSESADEEQQKNKDTEHDKELVQNISQSKESSRSHSPLLQTPSELEESEEDENSDEDQLRRREKNESDRISTKKANNNQGSRLNEDSI</sequence>
<feature type="compositionally biased region" description="Acidic residues" evidence="1">
    <location>
        <begin position="213"/>
        <end position="225"/>
    </location>
</feature>
<feature type="compositionally biased region" description="Basic and acidic residues" evidence="1">
    <location>
        <begin position="177"/>
        <end position="190"/>
    </location>
</feature>
<feature type="compositionally biased region" description="Polar residues" evidence="1">
    <location>
        <begin position="192"/>
        <end position="211"/>
    </location>
</feature>
<evidence type="ECO:0000259" key="2">
    <source>
        <dbReference type="PROSITE" id="PS50309"/>
    </source>
</evidence>
<dbReference type="WBParaSite" id="Hba_15650">
    <property type="protein sequence ID" value="Hba_15650"/>
    <property type="gene ID" value="Hba_15650"/>
</dbReference>
<dbReference type="InterPro" id="IPR003533">
    <property type="entry name" value="Doublecortin_dom"/>
</dbReference>